<dbReference type="AlphaFoldDB" id="T1BXV0"/>
<feature type="region of interest" description="Disordered" evidence="1">
    <location>
        <begin position="89"/>
        <end position="147"/>
    </location>
</feature>
<dbReference type="Pfam" id="PF13456">
    <property type="entry name" value="RVT_3"/>
    <property type="match status" value="1"/>
</dbReference>
<protein>
    <submittedName>
        <fullName evidence="3">Ribonuclease H</fullName>
    </submittedName>
</protein>
<dbReference type="PROSITE" id="PS50879">
    <property type="entry name" value="RNASE_H_1"/>
    <property type="match status" value="1"/>
</dbReference>
<comment type="caution">
    <text evidence="3">The sequence shown here is derived from an EMBL/GenBank/DDBJ whole genome shotgun (WGS) entry which is preliminary data.</text>
</comment>
<sequence length="147" mass="14940">MGVRVSFDGACQPARGGGIATWAFVVEGEGLDTEGSGLAAPAGSPESTNNVAEYSGALRGLEYLLQRGYRGPVVLQGDSQLVIRQLEGGYRGTGRSPETAERPGPFGPGVLPIVPAALGASGRERARERAHPGGAPAGPAHRSHGAV</sequence>
<dbReference type="InterPro" id="IPR036397">
    <property type="entry name" value="RNaseH_sf"/>
</dbReference>
<evidence type="ECO:0000259" key="2">
    <source>
        <dbReference type="PROSITE" id="PS50879"/>
    </source>
</evidence>
<dbReference type="InterPro" id="IPR012337">
    <property type="entry name" value="RNaseH-like_sf"/>
</dbReference>
<dbReference type="SUPFAM" id="SSF53098">
    <property type="entry name" value="Ribonuclease H-like"/>
    <property type="match status" value="1"/>
</dbReference>
<dbReference type="InterPro" id="IPR002156">
    <property type="entry name" value="RNaseH_domain"/>
</dbReference>
<organism evidence="3">
    <name type="scientific">mine drainage metagenome</name>
    <dbReference type="NCBI Taxonomy" id="410659"/>
    <lineage>
        <taxon>unclassified sequences</taxon>
        <taxon>metagenomes</taxon>
        <taxon>ecological metagenomes</taxon>
    </lineage>
</organism>
<feature type="domain" description="RNase H type-1" evidence="2">
    <location>
        <begin position="1"/>
        <end position="147"/>
    </location>
</feature>
<dbReference type="Gene3D" id="3.30.420.10">
    <property type="entry name" value="Ribonuclease H-like superfamily/Ribonuclease H"/>
    <property type="match status" value="1"/>
</dbReference>
<dbReference type="GO" id="GO:0004523">
    <property type="term" value="F:RNA-DNA hybrid ribonuclease activity"/>
    <property type="evidence" value="ECO:0007669"/>
    <property type="project" value="InterPro"/>
</dbReference>
<feature type="compositionally biased region" description="Basic and acidic residues" evidence="1">
    <location>
        <begin position="122"/>
        <end position="131"/>
    </location>
</feature>
<reference evidence="3" key="1">
    <citation type="submission" date="2013-08" db="EMBL/GenBank/DDBJ databases">
        <authorList>
            <person name="Mendez C."/>
            <person name="Richter M."/>
            <person name="Ferrer M."/>
            <person name="Sanchez J."/>
        </authorList>
    </citation>
    <scope>NUCLEOTIDE SEQUENCE</scope>
</reference>
<accession>T1BXV0</accession>
<dbReference type="EMBL" id="AUZY01001943">
    <property type="protein sequence ID" value="EQD73488.1"/>
    <property type="molecule type" value="Genomic_DNA"/>
</dbReference>
<dbReference type="GO" id="GO:0003676">
    <property type="term" value="F:nucleic acid binding"/>
    <property type="evidence" value="ECO:0007669"/>
    <property type="project" value="InterPro"/>
</dbReference>
<evidence type="ECO:0000256" key="1">
    <source>
        <dbReference type="SAM" id="MobiDB-lite"/>
    </source>
</evidence>
<reference evidence="3" key="2">
    <citation type="journal article" date="2014" name="ISME J.">
        <title>Microbial stratification in low pH oxic and suboxic macroscopic growths along an acid mine drainage.</title>
        <authorList>
            <person name="Mendez-Garcia C."/>
            <person name="Mesa V."/>
            <person name="Sprenger R.R."/>
            <person name="Richter M."/>
            <person name="Diez M.S."/>
            <person name="Solano J."/>
            <person name="Bargiela R."/>
            <person name="Golyshina O.V."/>
            <person name="Manteca A."/>
            <person name="Ramos J.L."/>
            <person name="Gallego J.R."/>
            <person name="Llorente I."/>
            <person name="Martins Dos Santos V.A."/>
            <person name="Jensen O.N."/>
            <person name="Pelaez A.I."/>
            <person name="Sanchez J."/>
            <person name="Ferrer M."/>
        </authorList>
    </citation>
    <scope>NUCLEOTIDE SEQUENCE</scope>
</reference>
<proteinExistence type="predicted"/>
<evidence type="ECO:0000313" key="3">
    <source>
        <dbReference type="EMBL" id="EQD73488.1"/>
    </source>
</evidence>
<name>T1BXV0_9ZZZZ</name>
<gene>
    <name evidence="3" type="ORF">B1B_03191</name>
</gene>